<dbReference type="EMBL" id="KN831944">
    <property type="protein sequence ID" value="KIO14853.1"/>
    <property type="molecule type" value="Genomic_DNA"/>
</dbReference>
<organism evidence="2 3">
    <name type="scientific">Pisolithus tinctorius Marx 270</name>
    <dbReference type="NCBI Taxonomy" id="870435"/>
    <lineage>
        <taxon>Eukaryota</taxon>
        <taxon>Fungi</taxon>
        <taxon>Dikarya</taxon>
        <taxon>Basidiomycota</taxon>
        <taxon>Agaricomycotina</taxon>
        <taxon>Agaricomycetes</taxon>
        <taxon>Agaricomycetidae</taxon>
        <taxon>Boletales</taxon>
        <taxon>Sclerodermatineae</taxon>
        <taxon>Pisolithaceae</taxon>
        <taxon>Pisolithus</taxon>
    </lineage>
</organism>
<reference evidence="2 3" key="1">
    <citation type="submission" date="2014-04" db="EMBL/GenBank/DDBJ databases">
        <authorList>
            <consortium name="DOE Joint Genome Institute"/>
            <person name="Kuo A."/>
            <person name="Kohler A."/>
            <person name="Costa M.D."/>
            <person name="Nagy L.G."/>
            <person name="Floudas D."/>
            <person name="Copeland A."/>
            <person name="Barry K.W."/>
            <person name="Cichocki N."/>
            <person name="Veneault-Fourrey C."/>
            <person name="LaButti K."/>
            <person name="Lindquist E.A."/>
            <person name="Lipzen A."/>
            <person name="Lundell T."/>
            <person name="Morin E."/>
            <person name="Murat C."/>
            <person name="Sun H."/>
            <person name="Tunlid A."/>
            <person name="Henrissat B."/>
            <person name="Grigoriev I.V."/>
            <person name="Hibbett D.S."/>
            <person name="Martin F."/>
            <person name="Nordberg H.P."/>
            <person name="Cantor M.N."/>
            <person name="Hua S.X."/>
        </authorList>
    </citation>
    <scope>NUCLEOTIDE SEQUENCE [LARGE SCALE GENOMIC DNA]</scope>
    <source>
        <strain evidence="2 3">Marx 270</strain>
    </source>
</reference>
<keyword evidence="3" id="KW-1185">Reference proteome</keyword>
<feature type="compositionally biased region" description="Basic and acidic residues" evidence="1">
    <location>
        <begin position="13"/>
        <end position="27"/>
    </location>
</feature>
<dbReference type="InParanoid" id="A0A0C3K0F4"/>
<dbReference type="AlphaFoldDB" id="A0A0C3K0F4"/>
<dbReference type="Proteomes" id="UP000054217">
    <property type="component" value="Unassembled WGS sequence"/>
</dbReference>
<evidence type="ECO:0000256" key="1">
    <source>
        <dbReference type="SAM" id="MobiDB-lite"/>
    </source>
</evidence>
<dbReference type="HOGENOM" id="CLU_2905076_0_0_1"/>
<proteinExistence type="predicted"/>
<evidence type="ECO:0000313" key="3">
    <source>
        <dbReference type="Proteomes" id="UP000054217"/>
    </source>
</evidence>
<evidence type="ECO:0000313" key="2">
    <source>
        <dbReference type="EMBL" id="KIO14853.1"/>
    </source>
</evidence>
<reference evidence="3" key="2">
    <citation type="submission" date="2015-01" db="EMBL/GenBank/DDBJ databases">
        <title>Evolutionary Origins and Diversification of the Mycorrhizal Mutualists.</title>
        <authorList>
            <consortium name="DOE Joint Genome Institute"/>
            <consortium name="Mycorrhizal Genomics Consortium"/>
            <person name="Kohler A."/>
            <person name="Kuo A."/>
            <person name="Nagy L.G."/>
            <person name="Floudas D."/>
            <person name="Copeland A."/>
            <person name="Barry K.W."/>
            <person name="Cichocki N."/>
            <person name="Veneault-Fourrey C."/>
            <person name="LaButti K."/>
            <person name="Lindquist E.A."/>
            <person name="Lipzen A."/>
            <person name="Lundell T."/>
            <person name="Morin E."/>
            <person name="Murat C."/>
            <person name="Riley R."/>
            <person name="Ohm R."/>
            <person name="Sun H."/>
            <person name="Tunlid A."/>
            <person name="Henrissat B."/>
            <person name="Grigoriev I.V."/>
            <person name="Hibbett D.S."/>
            <person name="Martin F."/>
        </authorList>
    </citation>
    <scope>NUCLEOTIDE SEQUENCE [LARGE SCALE GENOMIC DNA]</scope>
    <source>
        <strain evidence="3">Marx 270</strain>
    </source>
</reference>
<sequence>MDSNAVIIELKRQPSKDSRKCHGRDWPPRTSGRQIHLHMDPPLLLQMPFRMRTRLRAYDAFI</sequence>
<feature type="region of interest" description="Disordered" evidence="1">
    <location>
        <begin position="13"/>
        <end position="33"/>
    </location>
</feature>
<protein>
    <submittedName>
        <fullName evidence="2">Uncharacterized protein</fullName>
    </submittedName>
</protein>
<gene>
    <name evidence="2" type="ORF">M404DRAFT_991594</name>
</gene>
<name>A0A0C3K0F4_PISTI</name>
<accession>A0A0C3K0F4</accession>